<reference evidence="1 2" key="1">
    <citation type="submission" date="2014-11" db="EMBL/GenBank/DDBJ databases">
        <title>Genetic blueprint of the zoonotic pathogen Toxocara canis.</title>
        <authorList>
            <person name="Zhu X.-Q."/>
            <person name="Korhonen P.K."/>
            <person name="Cai H."/>
            <person name="Young N.D."/>
            <person name="Nejsum P."/>
            <person name="von Samson-Himmelstjerna G."/>
            <person name="Boag P.R."/>
            <person name="Tan P."/>
            <person name="Li Q."/>
            <person name="Min J."/>
            <person name="Yang Y."/>
            <person name="Wang X."/>
            <person name="Fang X."/>
            <person name="Hall R.S."/>
            <person name="Hofmann A."/>
            <person name="Sternberg P.W."/>
            <person name="Jex A.R."/>
            <person name="Gasser R.B."/>
        </authorList>
    </citation>
    <scope>NUCLEOTIDE SEQUENCE [LARGE SCALE GENOMIC DNA]</scope>
    <source>
        <strain evidence="1">PN_DK_2014</strain>
    </source>
</reference>
<proteinExistence type="predicted"/>
<sequence length="73" mass="8435">MSMNNFITKENADPIVERTTLANVDNRMMTSSQTTSEKLVKLLRKSSLSYFGKARLYHKEYLTQCMHGSIYNP</sequence>
<organism evidence="1 2">
    <name type="scientific">Toxocara canis</name>
    <name type="common">Canine roundworm</name>
    <dbReference type="NCBI Taxonomy" id="6265"/>
    <lineage>
        <taxon>Eukaryota</taxon>
        <taxon>Metazoa</taxon>
        <taxon>Ecdysozoa</taxon>
        <taxon>Nematoda</taxon>
        <taxon>Chromadorea</taxon>
        <taxon>Rhabditida</taxon>
        <taxon>Spirurina</taxon>
        <taxon>Ascaridomorpha</taxon>
        <taxon>Ascaridoidea</taxon>
        <taxon>Toxocaridae</taxon>
        <taxon>Toxocara</taxon>
    </lineage>
</organism>
<name>A0A0B2VQ89_TOXCA</name>
<evidence type="ECO:0000313" key="1">
    <source>
        <dbReference type="EMBL" id="KHN83602.1"/>
    </source>
</evidence>
<dbReference type="EMBL" id="JPKZ01001178">
    <property type="protein sequence ID" value="KHN83602.1"/>
    <property type="molecule type" value="Genomic_DNA"/>
</dbReference>
<keyword evidence="2" id="KW-1185">Reference proteome</keyword>
<comment type="caution">
    <text evidence="1">The sequence shown here is derived from an EMBL/GenBank/DDBJ whole genome shotgun (WGS) entry which is preliminary data.</text>
</comment>
<evidence type="ECO:0000313" key="2">
    <source>
        <dbReference type="Proteomes" id="UP000031036"/>
    </source>
</evidence>
<dbReference type="AlphaFoldDB" id="A0A0B2VQ89"/>
<gene>
    <name evidence="1" type="ORF">Tcan_18779</name>
</gene>
<accession>A0A0B2VQ89</accession>
<protein>
    <submittedName>
        <fullName evidence="1">Uncharacterized protein</fullName>
    </submittedName>
</protein>
<dbReference type="Proteomes" id="UP000031036">
    <property type="component" value="Unassembled WGS sequence"/>
</dbReference>